<accession>A0ABS5TGR5</accession>
<comment type="caution">
    <text evidence="1">The sequence shown here is derived from an EMBL/GenBank/DDBJ whole genome shotgun (WGS) entry which is preliminary data.</text>
</comment>
<dbReference type="Proteomes" id="UP001197247">
    <property type="component" value="Unassembled WGS sequence"/>
</dbReference>
<proteinExistence type="predicted"/>
<dbReference type="EMBL" id="JAHBAY010000005">
    <property type="protein sequence ID" value="MBT0770271.1"/>
    <property type="molecule type" value="Genomic_DNA"/>
</dbReference>
<evidence type="ECO:0000313" key="2">
    <source>
        <dbReference type="Proteomes" id="UP001197247"/>
    </source>
</evidence>
<dbReference type="RefSeq" id="WP_214156558.1">
    <property type="nucleotide sequence ID" value="NZ_JAHBAY010000005.1"/>
</dbReference>
<name>A0ABS5TGR5_9ACTN</name>
<organism evidence="1 2">
    <name type="scientific">Kineosporia corallincola</name>
    <dbReference type="NCBI Taxonomy" id="2835133"/>
    <lineage>
        <taxon>Bacteria</taxon>
        <taxon>Bacillati</taxon>
        <taxon>Actinomycetota</taxon>
        <taxon>Actinomycetes</taxon>
        <taxon>Kineosporiales</taxon>
        <taxon>Kineosporiaceae</taxon>
        <taxon>Kineosporia</taxon>
    </lineage>
</organism>
<evidence type="ECO:0000313" key="1">
    <source>
        <dbReference type="EMBL" id="MBT0770271.1"/>
    </source>
</evidence>
<protein>
    <submittedName>
        <fullName evidence="1">Uncharacterized protein</fullName>
    </submittedName>
</protein>
<keyword evidence="2" id="KW-1185">Reference proteome</keyword>
<sequence>MAVDDRIRDAVLDEIGQDRVIIIDVIYTELRRRQRFPETSRLARKALASIPDHWLRIDSSNHVTIGDIAPVQNDIRDGRPAKHDKEHWAESTIIAMCQQSANSSSAYLSVKVLFSEDRDGRRVADTVPNMMAVSIHGLFLDRVLGGRMSADEAQDLALVLNRVKRGPEVTAEDFLDPTGRLLGEVASPARRPRRGT</sequence>
<reference evidence="1 2" key="1">
    <citation type="submission" date="2021-05" db="EMBL/GenBank/DDBJ databases">
        <title>Kineosporia and Streptomyces sp. nov. two new marine actinobacteria isolated from Coral.</title>
        <authorList>
            <person name="Buangrab K."/>
            <person name="Sutthacheep M."/>
            <person name="Yeemin T."/>
            <person name="Harunari E."/>
            <person name="Igarashi Y."/>
            <person name="Kanchanasin P."/>
            <person name="Tanasupawat S."/>
            <person name="Phongsopitanun W."/>
        </authorList>
    </citation>
    <scope>NUCLEOTIDE SEQUENCE [LARGE SCALE GENOMIC DNA]</scope>
    <source>
        <strain evidence="1 2">J2-2</strain>
    </source>
</reference>
<gene>
    <name evidence="1" type="ORF">KIH74_15120</name>
</gene>